<organism evidence="13 14">
    <name type="scientific">Exophiala xenobiotica</name>
    <dbReference type="NCBI Taxonomy" id="348802"/>
    <lineage>
        <taxon>Eukaryota</taxon>
        <taxon>Fungi</taxon>
        <taxon>Dikarya</taxon>
        <taxon>Ascomycota</taxon>
        <taxon>Pezizomycotina</taxon>
        <taxon>Eurotiomycetes</taxon>
        <taxon>Chaetothyriomycetidae</taxon>
        <taxon>Chaetothyriales</taxon>
        <taxon>Herpotrichiellaceae</taxon>
        <taxon>Exophiala</taxon>
    </lineage>
</organism>
<evidence type="ECO:0000256" key="6">
    <source>
        <dbReference type="ARBA" id="ARBA00023002"/>
    </source>
</evidence>
<sequence>MNDALIALCAVMSVFRPPREGITLEYLLRPVSVLLHPIISASLLLAAVKRPAETQKFVSSITKNTISFESFKLTVKILLAAGTISKVNGYLNRLALNNYVTDHSWDWSREIVLCTGGSSGIGQQIVDQLAKKGVKVVILDVNRPTSALPGNVSFYRVDITSTPEIQKVASRIRQEIGNPSILINNAGIGSGATILDETEQELQSTFDVNILAHFKLVKEFLPHMVQRNHGHIVTIASIASFASVANNASYSATKAGALAFHEGLAQELKARYGANKVRTTVVHPFWVRTPLTHKLTTLKEWKEFTMEPETVAEAVVSQILKGESAQLIIPARFNFAGGLRGWPSWLQELLRGSGAIPQIR</sequence>
<dbReference type="STRING" id="348802.A0A0D2BXJ4"/>
<dbReference type="PANTHER" id="PTHR24322:SF736">
    <property type="entry name" value="RETINOL DEHYDROGENASE 10"/>
    <property type="match status" value="1"/>
</dbReference>
<dbReference type="InterPro" id="IPR036291">
    <property type="entry name" value="NAD(P)-bd_dom_sf"/>
</dbReference>
<dbReference type="SUPFAM" id="SSF51735">
    <property type="entry name" value="NAD(P)-binding Rossmann-fold domains"/>
    <property type="match status" value="1"/>
</dbReference>
<dbReference type="PANTHER" id="PTHR24322">
    <property type="entry name" value="PKSB"/>
    <property type="match status" value="1"/>
</dbReference>
<protein>
    <recommendedName>
        <fullName evidence="10">Short-chain dehydrogenase/reductase 3</fullName>
    </recommendedName>
    <alternativeName>
        <fullName evidence="11">Retinal short-chain dehydrogenase/reductase 1</fullName>
    </alternativeName>
</protein>
<reference evidence="13 14" key="1">
    <citation type="submission" date="2015-01" db="EMBL/GenBank/DDBJ databases">
        <title>The Genome Sequence of Exophiala xenobiotica CBS118157.</title>
        <authorList>
            <consortium name="The Broad Institute Genomics Platform"/>
            <person name="Cuomo C."/>
            <person name="de Hoog S."/>
            <person name="Gorbushina A."/>
            <person name="Stielow B."/>
            <person name="Teixiera M."/>
            <person name="Abouelleil A."/>
            <person name="Chapman S.B."/>
            <person name="Priest M."/>
            <person name="Young S.K."/>
            <person name="Wortman J."/>
            <person name="Nusbaum C."/>
            <person name="Birren B."/>
        </authorList>
    </citation>
    <scope>NUCLEOTIDE SEQUENCE [LARGE SCALE GENOMIC DNA]</scope>
    <source>
        <strain evidence="13 14">CBS 118157</strain>
    </source>
</reference>
<name>A0A0D2BXJ4_9EURO</name>
<keyword evidence="8" id="KW-0472">Membrane</keyword>
<evidence type="ECO:0000256" key="9">
    <source>
        <dbReference type="ARBA" id="ARBA00059620"/>
    </source>
</evidence>
<dbReference type="FunFam" id="3.40.50.720:FF:000131">
    <property type="entry name" value="Short-chain dehydrogenase/reductase 3"/>
    <property type="match status" value="1"/>
</dbReference>
<evidence type="ECO:0000256" key="2">
    <source>
        <dbReference type="ARBA" id="ARBA00006484"/>
    </source>
</evidence>
<accession>A0A0D2BXJ4</accession>
<evidence type="ECO:0000256" key="7">
    <source>
        <dbReference type="ARBA" id="ARBA00023098"/>
    </source>
</evidence>
<evidence type="ECO:0000256" key="11">
    <source>
        <dbReference type="ARBA" id="ARBA00082544"/>
    </source>
</evidence>
<gene>
    <name evidence="13" type="ORF">PV05_05743</name>
</gene>
<dbReference type="Pfam" id="PF00106">
    <property type="entry name" value="adh_short"/>
    <property type="match status" value="1"/>
</dbReference>
<keyword evidence="14" id="KW-1185">Reference proteome</keyword>
<dbReference type="PRINTS" id="PR00080">
    <property type="entry name" value="SDRFAMILY"/>
</dbReference>
<dbReference type="InterPro" id="IPR020904">
    <property type="entry name" value="Sc_DH/Rdtase_CS"/>
</dbReference>
<evidence type="ECO:0000256" key="10">
    <source>
        <dbReference type="ARBA" id="ARBA00068717"/>
    </source>
</evidence>
<evidence type="ECO:0000256" key="5">
    <source>
        <dbReference type="ARBA" id="ARBA00022989"/>
    </source>
</evidence>
<evidence type="ECO:0000313" key="13">
    <source>
        <dbReference type="EMBL" id="KIW57151.1"/>
    </source>
</evidence>
<evidence type="ECO:0000256" key="8">
    <source>
        <dbReference type="ARBA" id="ARBA00023136"/>
    </source>
</evidence>
<keyword evidence="7" id="KW-0443">Lipid metabolism</keyword>
<comment type="subcellular location">
    <subcellularLocation>
        <location evidence="1">Membrane</location>
        <topology evidence="1">Multi-pass membrane protein</topology>
    </subcellularLocation>
</comment>
<dbReference type="PRINTS" id="PR00081">
    <property type="entry name" value="GDHRDH"/>
</dbReference>
<evidence type="ECO:0000256" key="12">
    <source>
        <dbReference type="RuleBase" id="RU000363"/>
    </source>
</evidence>
<dbReference type="AlphaFoldDB" id="A0A0D2BXJ4"/>
<keyword evidence="6" id="KW-0560">Oxidoreductase</keyword>
<dbReference type="OrthoDB" id="10253736at2759"/>
<comment type="function">
    <text evidence="9">Catalyzes the reduction of all-trans-retinal to all-trans-retinol in the presence of NADPH.</text>
</comment>
<evidence type="ECO:0000256" key="4">
    <source>
        <dbReference type="ARBA" id="ARBA00022857"/>
    </source>
</evidence>
<dbReference type="GO" id="GO:0016020">
    <property type="term" value="C:membrane"/>
    <property type="evidence" value="ECO:0007669"/>
    <property type="project" value="UniProtKB-SubCell"/>
</dbReference>
<keyword evidence="5" id="KW-1133">Transmembrane helix</keyword>
<evidence type="ECO:0000256" key="1">
    <source>
        <dbReference type="ARBA" id="ARBA00004141"/>
    </source>
</evidence>
<dbReference type="GeneID" id="25327651"/>
<dbReference type="GO" id="GO:0052650">
    <property type="term" value="F:all-trans-retinol dehydrogenase (NADP+) activity"/>
    <property type="evidence" value="ECO:0007669"/>
    <property type="project" value="UniProtKB-ARBA"/>
</dbReference>
<dbReference type="PROSITE" id="PS00061">
    <property type="entry name" value="ADH_SHORT"/>
    <property type="match status" value="1"/>
</dbReference>
<keyword evidence="3" id="KW-0812">Transmembrane</keyword>
<dbReference type="Proteomes" id="UP000054342">
    <property type="component" value="Unassembled WGS sequence"/>
</dbReference>
<proteinExistence type="inferred from homology"/>
<dbReference type="EMBL" id="KN847319">
    <property type="protein sequence ID" value="KIW57151.1"/>
    <property type="molecule type" value="Genomic_DNA"/>
</dbReference>
<comment type="similarity">
    <text evidence="2 12">Belongs to the short-chain dehydrogenases/reductases (SDR) family.</text>
</comment>
<evidence type="ECO:0000256" key="3">
    <source>
        <dbReference type="ARBA" id="ARBA00022692"/>
    </source>
</evidence>
<dbReference type="RefSeq" id="XP_013317735.1">
    <property type="nucleotide sequence ID" value="XM_013462281.1"/>
</dbReference>
<dbReference type="InterPro" id="IPR002347">
    <property type="entry name" value="SDR_fam"/>
</dbReference>
<dbReference type="CDD" id="cd05339">
    <property type="entry name" value="17beta-HSDXI-like_SDR_c"/>
    <property type="match status" value="1"/>
</dbReference>
<keyword evidence="4" id="KW-0521">NADP</keyword>
<dbReference type="Gene3D" id="3.40.50.720">
    <property type="entry name" value="NAD(P)-binding Rossmann-like Domain"/>
    <property type="match status" value="1"/>
</dbReference>
<evidence type="ECO:0000313" key="14">
    <source>
        <dbReference type="Proteomes" id="UP000054342"/>
    </source>
</evidence>